<name>A0A3M7HBB0_HORWE</name>
<comment type="caution">
    <text evidence="1">The sequence shown here is derived from an EMBL/GenBank/DDBJ whole genome shotgun (WGS) entry which is preliminary data.</text>
</comment>
<organism evidence="1 2">
    <name type="scientific">Hortaea werneckii</name>
    <name type="common">Black yeast</name>
    <name type="synonym">Cladosporium werneckii</name>
    <dbReference type="NCBI Taxonomy" id="91943"/>
    <lineage>
        <taxon>Eukaryota</taxon>
        <taxon>Fungi</taxon>
        <taxon>Dikarya</taxon>
        <taxon>Ascomycota</taxon>
        <taxon>Pezizomycotina</taxon>
        <taxon>Dothideomycetes</taxon>
        <taxon>Dothideomycetidae</taxon>
        <taxon>Mycosphaerellales</taxon>
        <taxon>Teratosphaeriaceae</taxon>
        <taxon>Hortaea</taxon>
    </lineage>
</organism>
<sequence>MSTAILGHADCAKYFKVAVVSLKTSSHNPSQQQGTHSPSAWEMIQLPMAQSFRPLGCRRINVPCRHCRLRRRSCSYANPTSASCRSCDVLPETMRINLEQDAIDTLRLYEMVPRSQLPRHPSRPALEKLTKATARGGTAMWRTLNTAELLEGILGQLPIYAMFRLQRTSKHFLAIIRRSARMRELWTMDPYILVSLRFHDLPFTSKGRIEARLSLQASTPVTIRLRDSALGRGLEGLVNLDVPVRYRRKSHVDTICMETTTLDEATSSGWVTLYPDLPCPISWSLSIDRKVRIAEILTEPETILHGSDELGSIRLKPHLAVTGVQGTKSKLLRRPLCVSAARFELPLVAKDMVWIANNNWTRRNISA</sequence>
<dbReference type="VEuPathDB" id="FungiDB:BTJ68_02731"/>
<dbReference type="AlphaFoldDB" id="A0A3M7HBB0"/>
<protein>
    <recommendedName>
        <fullName evidence="3">F-box domain-containing protein</fullName>
    </recommendedName>
</protein>
<accession>A0A3M7HBB0</accession>
<evidence type="ECO:0000313" key="1">
    <source>
        <dbReference type="EMBL" id="RMZ10508.1"/>
    </source>
</evidence>
<evidence type="ECO:0000313" key="2">
    <source>
        <dbReference type="Proteomes" id="UP000281468"/>
    </source>
</evidence>
<dbReference type="Proteomes" id="UP000281468">
    <property type="component" value="Unassembled WGS sequence"/>
</dbReference>
<proteinExistence type="predicted"/>
<gene>
    <name evidence="1" type="ORF">D0862_03247</name>
</gene>
<evidence type="ECO:0008006" key="3">
    <source>
        <dbReference type="Google" id="ProtNLM"/>
    </source>
</evidence>
<dbReference type="EMBL" id="QWIQ01000068">
    <property type="protein sequence ID" value="RMZ10508.1"/>
    <property type="molecule type" value="Genomic_DNA"/>
</dbReference>
<reference evidence="1 2" key="1">
    <citation type="journal article" date="2018" name="BMC Genomics">
        <title>Genomic evidence for intraspecific hybridization in a clonal and extremely halotolerant yeast.</title>
        <authorList>
            <person name="Gostincar C."/>
            <person name="Stajich J.E."/>
            <person name="Zupancic J."/>
            <person name="Zalar P."/>
            <person name="Gunde-Cimerman N."/>
        </authorList>
    </citation>
    <scope>NUCLEOTIDE SEQUENCE [LARGE SCALE GENOMIC DNA]</scope>
    <source>
        <strain evidence="1 2">EXF-171</strain>
    </source>
</reference>